<gene>
    <name evidence="1" type="ORF">H8730_02945</name>
</gene>
<sequence>MDILNFTDYGARLVEYAVQSDHIANTYYLGKNASTPLLLESERSMRSLSVNLEFRGKDRQETTQRISNFTAAVAGKCEIKLPDAYYYTCIFQSASEPTVTLPTMMDVAFTFSAIRHGAEVTTTLTQASQGVNVQGNTEAECVLTITPAADLDSVTVMGITVYNLAANIPVIIDGRNKLVTEGGGNKFADTNLISFPRLKPGPCTIAISDPSNVTVQLSYFPIYI</sequence>
<reference evidence="1" key="1">
    <citation type="submission" date="2020-08" db="EMBL/GenBank/DDBJ databases">
        <title>Genome public.</title>
        <authorList>
            <person name="Liu C."/>
            <person name="Sun Q."/>
        </authorList>
    </citation>
    <scope>NUCLEOTIDE SEQUENCE</scope>
    <source>
        <strain evidence="1">NSJ-32</strain>
    </source>
</reference>
<evidence type="ECO:0000313" key="1">
    <source>
        <dbReference type="EMBL" id="MBC8542504.1"/>
    </source>
</evidence>
<dbReference type="Proteomes" id="UP000657006">
    <property type="component" value="Unassembled WGS sequence"/>
</dbReference>
<comment type="caution">
    <text evidence="1">The sequence shown here is derived from an EMBL/GenBank/DDBJ whole genome shotgun (WGS) entry which is preliminary data.</text>
</comment>
<protein>
    <submittedName>
        <fullName evidence="1">Uncharacterized protein</fullName>
    </submittedName>
</protein>
<organism evidence="1 2">
    <name type="scientific">Bianquea renquensis</name>
    <dbReference type="NCBI Taxonomy" id="2763661"/>
    <lineage>
        <taxon>Bacteria</taxon>
        <taxon>Bacillati</taxon>
        <taxon>Bacillota</taxon>
        <taxon>Clostridia</taxon>
        <taxon>Eubacteriales</taxon>
        <taxon>Bianqueaceae</taxon>
        <taxon>Bianquea</taxon>
    </lineage>
</organism>
<name>A0A926DSH2_9FIRM</name>
<dbReference type="EMBL" id="JACRSQ010000003">
    <property type="protein sequence ID" value="MBC8542504.1"/>
    <property type="molecule type" value="Genomic_DNA"/>
</dbReference>
<dbReference type="AlphaFoldDB" id="A0A926DSH2"/>
<evidence type="ECO:0000313" key="2">
    <source>
        <dbReference type="Proteomes" id="UP000657006"/>
    </source>
</evidence>
<keyword evidence="2" id="KW-1185">Reference proteome</keyword>
<accession>A0A926DSH2</accession>
<dbReference type="RefSeq" id="WP_177714368.1">
    <property type="nucleotide sequence ID" value="NZ_JACRSQ010000003.1"/>
</dbReference>
<proteinExistence type="predicted"/>